<evidence type="ECO:0000256" key="7">
    <source>
        <dbReference type="ARBA" id="ARBA00023163"/>
    </source>
</evidence>
<feature type="compositionally biased region" description="Polar residues" evidence="12">
    <location>
        <begin position="141"/>
        <end position="152"/>
    </location>
</feature>
<proteinExistence type="inferred from homology"/>
<keyword evidence="6" id="KW-0010">Activator</keyword>
<evidence type="ECO:0000313" key="15">
    <source>
        <dbReference type="Proteomes" id="UP000319160"/>
    </source>
</evidence>
<feature type="coiled-coil region" evidence="11">
    <location>
        <begin position="524"/>
        <end position="558"/>
    </location>
</feature>
<comment type="subunit">
    <text evidence="2">Binds DNA as a dimer.</text>
</comment>
<evidence type="ECO:0000256" key="5">
    <source>
        <dbReference type="ARBA" id="ARBA00023125"/>
    </source>
</evidence>
<gene>
    <name evidence="14" type="ORF">FHL15_006742</name>
</gene>
<dbReference type="PROSITE" id="PS50217">
    <property type="entry name" value="BZIP"/>
    <property type="match status" value="1"/>
</dbReference>
<keyword evidence="8" id="KW-0539">Nucleus</keyword>
<evidence type="ECO:0000256" key="10">
    <source>
        <dbReference type="ARBA" id="ARBA00073680"/>
    </source>
</evidence>
<reference evidence="15" key="1">
    <citation type="submission" date="2019-06" db="EMBL/GenBank/DDBJ databases">
        <title>Draft genome sequence of the griseofulvin-producing fungus Xylaria cubensis strain G536.</title>
        <authorList>
            <person name="Mead M.E."/>
            <person name="Raja H.A."/>
            <person name="Steenwyk J.L."/>
            <person name="Knowles S.L."/>
            <person name="Oberlies N.H."/>
            <person name="Rokas A."/>
        </authorList>
    </citation>
    <scope>NUCLEOTIDE SEQUENCE [LARGE SCALE GENOMIC DNA]</scope>
    <source>
        <strain evidence="15">G536</strain>
    </source>
</reference>
<keyword evidence="7" id="KW-0804">Transcription</keyword>
<dbReference type="InterPro" id="IPR046347">
    <property type="entry name" value="bZIP_sf"/>
</dbReference>
<feature type="compositionally biased region" description="Basic and acidic residues" evidence="12">
    <location>
        <begin position="44"/>
        <end position="53"/>
    </location>
</feature>
<dbReference type="STRING" id="2512241.A0A553HWM5"/>
<dbReference type="AlphaFoldDB" id="A0A553HWM5"/>
<dbReference type="GO" id="GO:0003700">
    <property type="term" value="F:DNA-binding transcription factor activity"/>
    <property type="evidence" value="ECO:0007669"/>
    <property type="project" value="InterPro"/>
</dbReference>
<evidence type="ECO:0000313" key="14">
    <source>
        <dbReference type="EMBL" id="TRX92356.1"/>
    </source>
</evidence>
<evidence type="ECO:0000259" key="13">
    <source>
        <dbReference type="PROSITE" id="PS50217"/>
    </source>
</evidence>
<feature type="domain" description="BZIP" evidence="13">
    <location>
        <begin position="519"/>
        <end position="553"/>
    </location>
</feature>
<dbReference type="PROSITE" id="PS00036">
    <property type="entry name" value="BZIP_BASIC"/>
    <property type="match status" value="1"/>
</dbReference>
<comment type="caution">
    <text evidence="14">The sequence shown here is derived from an EMBL/GenBank/DDBJ whole genome shotgun (WGS) entry which is preliminary data.</text>
</comment>
<dbReference type="SUPFAM" id="SSF57959">
    <property type="entry name" value="Leucine zipper domain"/>
    <property type="match status" value="1"/>
</dbReference>
<dbReference type="Proteomes" id="UP000319160">
    <property type="component" value="Unassembled WGS sequence"/>
</dbReference>
<dbReference type="Gene3D" id="3.30.160.60">
    <property type="entry name" value="Classic Zinc Finger"/>
    <property type="match status" value="1"/>
</dbReference>
<keyword evidence="15" id="KW-1185">Reference proteome</keyword>
<evidence type="ECO:0000256" key="3">
    <source>
        <dbReference type="ARBA" id="ARBA00022605"/>
    </source>
</evidence>
<evidence type="ECO:0000256" key="4">
    <source>
        <dbReference type="ARBA" id="ARBA00023015"/>
    </source>
</evidence>
<evidence type="ECO:0000256" key="9">
    <source>
        <dbReference type="ARBA" id="ARBA00061302"/>
    </source>
</evidence>
<feature type="region of interest" description="Disordered" evidence="12">
    <location>
        <begin position="138"/>
        <end position="157"/>
    </location>
</feature>
<dbReference type="InterPro" id="IPR004827">
    <property type="entry name" value="bZIP"/>
</dbReference>
<feature type="region of interest" description="Disordered" evidence="12">
    <location>
        <begin position="443"/>
        <end position="515"/>
    </location>
</feature>
<comment type="subcellular location">
    <subcellularLocation>
        <location evidence="1">Nucleus</location>
    </subcellularLocation>
</comment>
<dbReference type="GO" id="GO:0005634">
    <property type="term" value="C:nucleus"/>
    <property type="evidence" value="ECO:0007669"/>
    <property type="project" value="UniProtKB-SubCell"/>
</dbReference>
<name>A0A553HWM5_9PEZI</name>
<dbReference type="CDD" id="cd12193">
    <property type="entry name" value="bZIP_GCN4"/>
    <property type="match status" value="1"/>
</dbReference>
<dbReference type="Pfam" id="PF07716">
    <property type="entry name" value="bZIP_2"/>
    <property type="match status" value="1"/>
</dbReference>
<evidence type="ECO:0000256" key="12">
    <source>
        <dbReference type="SAM" id="MobiDB-lite"/>
    </source>
</evidence>
<dbReference type="EMBL" id="VFLP01000037">
    <property type="protein sequence ID" value="TRX92356.1"/>
    <property type="molecule type" value="Genomic_DNA"/>
</dbReference>
<feature type="compositionally biased region" description="Polar residues" evidence="12">
    <location>
        <begin position="443"/>
        <end position="453"/>
    </location>
</feature>
<accession>A0A553HWM5</accession>
<sequence>MRNDAYKQRYRKALESLNLASYSIAFQHLVGRNGLCTARLRDEADRRNNEARRTSASSPSNRRDKPECAGLRSFHLANKPDDPLPGGLLLASSLRPLTARFSVQAATIQSQNISTLLSTQPFFSALPPQVDLNFEEAIPSSRASSQPTTTISPKDFPVFTTDSLQQSWLPSSSSSPPAPSAQPHNFQSPPQQDFVLFDSPQPQRTTVNRTVSSPAKPAAPFGSLQSNTTSTSRRDSSASPALQNQRIQQIIQATGPSFSPSALTNRFNSFAQNTSQQQQFYAHLSASSSPAAVNQQTRIARPPVPLFSQSIGSQRAPAKMDLQGKFSVPVCKRNPNSPIPDAMNNLEGFTAFGGGASTAFSSPAIHDLDMSPASSSTNLGTVSPGELLLGEQFSAPNSSAFTNMTTPSNFGGSPEYDTYEVSPNFGDFDAGSSENWFSLFPESATTDQTTASIKPSVEAPEELEKPDADSLPRRKSGNTSPPSATHGRHSSVSGVNARRRDKPLPPIVVDDPNDTIAMKRARNTLAARKSRERKAQKLEELEEKIAKLEEERDHWKRIALSRPSGA</sequence>
<keyword evidence="3" id="KW-0028">Amino-acid biosynthesis</keyword>
<evidence type="ECO:0000256" key="2">
    <source>
        <dbReference type="ARBA" id="ARBA00011195"/>
    </source>
</evidence>
<protein>
    <recommendedName>
        <fullName evidence="10">Cross-pathway control protein 1</fullName>
    </recommendedName>
</protein>
<keyword evidence="11" id="KW-0175">Coiled coil</keyword>
<feature type="region of interest" description="Disordered" evidence="12">
    <location>
        <begin position="44"/>
        <end position="67"/>
    </location>
</feature>
<keyword evidence="4" id="KW-0805">Transcription regulation</keyword>
<keyword evidence="5" id="KW-0238">DNA-binding</keyword>
<organism evidence="14 15">
    <name type="scientific">Xylaria flabelliformis</name>
    <dbReference type="NCBI Taxonomy" id="2512241"/>
    <lineage>
        <taxon>Eukaryota</taxon>
        <taxon>Fungi</taxon>
        <taxon>Dikarya</taxon>
        <taxon>Ascomycota</taxon>
        <taxon>Pezizomycotina</taxon>
        <taxon>Sordariomycetes</taxon>
        <taxon>Xylariomycetidae</taxon>
        <taxon>Xylariales</taxon>
        <taxon>Xylariaceae</taxon>
        <taxon>Xylaria</taxon>
    </lineage>
</organism>
<dbReference type="GO" id="GO:0003677">
    <property type="term" value="F:DNA binding"/>
    <property type="evidence" value="ECO:0007669"/>
    <property type="project" value="UniProtKB-KW"/>
</dbReference>
<evidence type="ECO:0000256" key="11">
    <source>
        <dbReference type="SAM" id="Coils"/>
    </source>
</evidence>
<feature type="compositionally biased region" description="Low complexity" evidence="12">
    <location>
        <begin position="165"/>
        <end position="175"/>
    </location>
</feature>
<feature type="compositionally biased region" description="Basic and acidic residues" evidence="12">
    <location>
        <begin position="462"/>
        <end position="472"/>
    </location>
</feature>
<dbReference type="GO" id="GO:0008652">
    <property type="term" value="P:amino acid biosynthetic process"/>
    <property type="evidence" value="ECO:0007669"/>
    <property type="project" value="UniProtKB-KW"/>
</dbReference>
<evidence type="ECO:0000256" key="6">
    <source>
        <dbReference type="ARBA" id="ARBA00023159"/>
    </source>
</evidence>
<comment type="similarity">
    <text evidence="9">Belongs to the bZIP family. GCN4 subfamily.</text>
</comment>
<dbReference type="FunFam" id="3.30.160.60:FF:001491">
    <property type="entry name" value="Cross-pathway control protein A"/>
    <property type="match status" value="1"/>
</dbReference>
<evidence type="ECO:0000256" key="1">
    <source>
        <dbReference type="ARBA" id="ARBA00004123"/>
    </source>
</evidence>
<dbReference type="OrthoDB" id="5419235at2759"/>
<feature type="region of interest" description="Disordered" evidence="12">
    <location>
        <begin position="165"/>
        <end position="243"/>
    </location>
</feature>
<evidence type="ECO:0000256" key="8">
    <source>
        <dbReference type="ARBA" id="ARBA00023242"/>
    </source>
</evidence>
<feature type="compositionally biased region" description="Polar residues" evidence="12">
    <location>
        <begin position="200"/>
        <end position="213"/>
    </location>
</feature>